<proteinExistence type="predicted"/>
<protein>
    <submittedName>
        <fullName evidence="2">Uncharacterized protein</fullName>
    </submittedName>
</protein>
<evidence type="ECO:0000313" key="2">
    <source>
        <dbReference type="EMBL" id="CAH2068478.1"/>
    </source>
</evidence>
<organism evidence="2 3">
    <name type="scientific">Iphiclides podalirius</name>
    <name type="common">scarce swallowtail</name>
    <dbReference type="NCBI Taxonomy" id="110791"/>
    <lineage>
        <taxon>Eukaryota</taxon>
        <taxon>Metazoa</taxon>
        <taxon>Ecdysozoa</taxon>
        <taxon>Arthropoda</taxon>
        <taxon>Hexapoda</taxon>
        <taxon>Insecta</taxon>
        <taxon>Pterygota</taxon>
        <taxon>Neoptera</taxon>
        <taxon>Endopterygota</taxon>
        <taxon>Lepidoptera</taxon>
        <taxon>Glossata</taxon>
        <taxon>Ditrysia</taxon>
        <taxon>Papilionoidea</taxon>
        <taxon>Papilionidae</taxon>
        <taxon>Papilioninae</taxon>
        <taxon>Iphiclides</taxon>
    </lineage>
</organism>
<accession>A0ABN8J0L3</accession>
<gene>
    <name evidence="2" type="ORF">IPOD504_LOCUS14356</name>
</gene>
<keyword evidence="3" id="KW-1185">Reference proteome</keyword>
<dbReference type="EMBL" id="OW152817">
    <property type="protein sequence ID" value="CAH2068478.1"/>
    <property type="molecule type" value="Genomic_DNA"/>
</dbReference>
<evidence type="ECO:0000313" key="3">
    <source>
        <dbReference type="Proteomes" id="UP000837857"/>
    </source>
</evidence>
<feature type="non-terminal residue" evidence="2">
    <location>
        <position position="1"/>
    </location>
</feature>
<sequence length="83" mass="8480">MACRTLDTSAWIFPDLCSVHPSAAPRDVAAAVAAGSSGRAGSIRPSRAPPAIPLVRPPAAKPPRLGGNSRRPRSTGKPRSVSA</sequence>
<reference evidence="2" key="1">
    <citation type="submission" date="2022-03" db="EMBL/GenBank/DDBJ databases">
        <authorList>
            <person name="Martin H S."/>
        </authorList>
    </citation>
    <scope>NUCLEOTIDE SEQUENCE</scope>
</reference>
<feature type="compositionally biased region" description="Low complexity" evidence="1">
    <location>
        <begin position="33"/>
        <end position="46"/>
    </location>
</feature>
<evidence type="ECO:0000256" key="1">
    <source>
        <dbReference type="SAM" id="MobiDB-lite"/>
    </source>
</evidence>
<dbReference type="Proteomes" id="UP000837857">
    <property type="component" value="Chromosome 5"/>
</dbReference>
<feature type="compositionally biased region" description="Pro residues" evidence="1">
    <location>
        <begin position="47"/>
        <end position="61"/>
    </location>
</feature>
<feature type="region of interest" description="Disordered" evidence="1">
    <location>
        <begin position="33"/>
        <end position="83"/>
    </location>
</feature>
<name>A0ABN8J0L3_9NEOP</name>